<evidence type="ECO:0000259" key="2">
    <source>
        <dbReference type="Pfam" id="PF00078"/>
    </source>
</evidence>
<feature type="compositionally biased region" description="Basic and acidic residues" evidence="1">
    <location>
        <begin position="139"/>
        <end position="175"/>
    </location>
</feature>
<evidence type="ECO:0000313" key="4">
    <source>
        <dbReference type="Proteomes" id="UP000198211"/>
    </source>
</evidence>
<dbReference type="InterPro" id="IPR021109">
    <property type="entry name" value="Peptidase_aspartic_dom_sf"/>
</dbReference>
<dbReference type="Gene3D" id="3.10.10.10">
    <property type="entry name" value="HIV Type 1 Reverse Transcriptase, subunit A, domain 1"/>
    <property type="match status" value="1"/>
</dbReference>
<feature type="compositionally biased region" description="Acidic residues" evidence="1">
    <location>
        <begin position="227"/>
        <end position="238"/>
    </location>
</feature>
<feature type="domain" description="Reverse transcriptase" evidence="2">
    <location>
        <begin position="928"/>
        <end position="1022"/>
    </location>
</feature>
<dbReference type="SUPFAM" id="SSF50630">
    <property type="entry name" value="Acid proteases"/>
    <property type="match status" value="1"/>
</dbReference>
<dbReference type="InterPro" id="IPR043502">
    <property type="entry name" value="DNA/RNA_pol_sf"/>
</dbReference>
<dbReference type="Proteomes" id="UP000198211">
    <property type="component" value="Unassembled WGS sequence"/>
</dbReference>
<feature type="compositionally biased region" description="Basic and acidic residues" evidence="1">
    <location>
        <begin position="721"/>
        <end position="734"/>
    </location>
</feature>
<dbReference type="AlphaFoldDB" id="A0A225VFX0"/>
<dbReference type="InterPro" id="IPR000477">
    <property type="entry name" value="RT_dom"/>
</dbReference>
<feature type="region of interest" description="Disordered" evidence="1">
    <location>
        <begin position="215"/>
        <end position="238"/>
    </location>
</feature>
<evidence type="ECO:0000256" key="1">
    <source>
        <dbReference type="SAM" id="MobiDB-lite"/>
    </source>
</evidence>
<dbReference type="CDD" id="cd00303">
    <property type="entry name" value="retropepsin_like"/>
    <property type="match status" value="1"/>
</dbReference>
<dbReference type="PANTHER" id="PTHR33064:SF37">
    <property type="entry name" value="RIBONUCLEASE H"/>
    <property type="match status" value="1"/>
</dbReference>
<feature type="compositionally biased region" description="Acidic residues" evidence="1">
    <location>
        <begin position="754"/>
        <end position="763"/>
    </location>
</feature>
<feature type="region of interest" description="Disordered" evidence="1">
    <location>
        <begin position="126"/>
        <end position="183"/>
    </location>
</feature>
<dbReference type="CDD" id="cd01647">
    <property type="entry name" value="RT_LTR"/>
    <property type="match status" value="1"/>
</dbReference>
<keyword evidence="4" id="KW-1185">Reference proteome</keyword>
<dbReference type="InterPro" id="IPR043128">
    <property type="entry name" value="Rev_trsase/Diguanyl_cyclase"/>
</dbReference>
<feature type="compositionally biased region" description="Basic and acidic residues" evidence="1">
    <location>
        <begin position="215"/>
        <end position="226"/>
    </location>
</feature>
<comment type="caution">
    <text evidence="3">The sequence shown here is derived from an EMBL/GenBank/DDBJ whole genome shotgun (WGS) entry which is preliminary data.</text>
</comment>
<name>A0A225VFX0_9STRA</name>
<accession>A0A225VFX0</accession>
<gene>
    <name evidence="3" type="ORF">PHMEG_00023618</name>
</gene>
<dbReference type="EMBL" id="NBNE01004947">
    <property type="protein sequence ID" value="OWZ04471.1"/>
    <property type="molecule type" value="Genomic_DNA"/>
</dbReference>
<dbReference type="InterPro" id="IPR051320">
    <property type="entry name" value="Viral_Replic_Matur_Polypro"/>
</dbReference>
<sequence>MPFQLSLKDGALHWHRQLPKKTKRIWSLLTSSFIRYYCAQYNQTGEPRYYSAKRGDKEHLCDYLNQLDGYARNSGIQFDKGGRKARDHVKRFLETCGDRGLERRLCHVKVYDIHEEMIIEILKVDDRESAKGPSQSRSRSHDTGRSKRSGHPRDSYSRGDRRDRDVGRCRDDSRTIPRVTFTEGSKALETKRTYTSDEDDRHDVYDDYNDYDNHDGWNADESRYTDEEREEYEDSADEDDYVAATNEVERRNEVDGTYARSDARYGPCAACGDMSHSTHFCRRRWKFCKQVHEPGRCEVFQELTKLVRTKVDKKDIAPELQTLLFGSPSTLTGLVQNGLSQLAEPAIEAECVYAFVGECEWPVKREVNCVISTENRLEISNTLGGEDVMRSPVDSRRVKTEGIVSSVVQEAPRRRLNKEVRLLPGERMGWWSAQKFDRRVKMGTLVEGAVNYQRTRILLHTGANVSIVSARYAKMLGLRDMPNQDCSMYIQGISKEKATATRRTTVKLALGWERVYVFDMWEIDHCAGVHVLLGTDFIIPAGGRLDMFHSNAKLPDEVSIPLIKTQAMKDEPEIHYEVSGPSATMNIPRREWMTFKVSKKHPSPKTHDVWIRRTESIVPTLTSYRKRWPYRVRLTNITDHTVYCPAHFSILAWVPLGHLPRDVGYVRLDSNGKCWRTQKHEEEKLYEQWLAAQPSAVARPEYSYPTSILQHEENETASDNNQHEDRGDVRRSTIEENADIWVGTTGVTVRTPDEDSSCSDDSIELNSPEAAPDPNSGSDFVILEKSFISVVKAITTKGYESAEDDVIYVHEPADVELTDYAQELAFLPEFSDHSLTELDFSARNVLNSALSAADQANLVNGLKTHRSIMIASGNVLPSPAYGVVSRTHQAASSSDHQKLYELLKGLLKANLVSFSDSQWASPIVIVLKKNGEHIRFFIDYKMVNAVTAIMEYAMPLVDDLFTDLDSYLWFCSLDAASGFWAIHKARKISAFVCPLAHFEWLTIPFGLKNAPMIYQRIIDNLLWGFVVDGEVSQKR</sequence>
<proteinExistence type="predicted"/>
<dbReference type="SUPFAM" id="SSF56672">
    <property type="entry name" value="DNA/RNA polymerases"/>
    <property type="match status" value="1"/>
</dbReference>
<dbReference type="Gene3D" id="3.30.70.270">
    <property type="match status" value="1"/>
</dbReference>
<dbReference type="Gene3D" id="2.40.70.10">
    <property type="entry name" value="Acid Proteases"/>
    <property type="match status" value="1"/>
</dbReference>
<feature type="region of interest" description="Disordered" evidence="1">
    <location>
        <begin position="713"/>
        <end position="776"/>
    </location>
</feature>
<dbReference type="Pfam" id="PF13650">
    <property type="entry name" value="Asp_protease_2"/>
    <property type="match status" value="1"/>
</dbReference>
<dbReference type="OrthoDB" id="128894at2759"/>
<reference evidence="4" key="1">
    <citation type="submission" date="2017-03" db="EMBL/GenBank/DDBJ databases">
        <title>Phytopthora megakarya and P. palmivora, two closely related causual agents of cacao black pod achieved similar genome size and gene model numbers by different mechanisms.</title>
        <authorList>
            <person name="Ali S."/>
            <person name="Shao J."/>
            <person name="Larry D.J."/>
            <person name="Kronmiller B."/>
            <person name="Shen D."/>
            <person name="Strem M.D."/>
            <person name="Melnick R.L."/>
            <person name="Guiltinan M.J."/>
            <person name="Tyler B.M."/>
            <person name="Meinhardt L.W."/>
            <person name="Bailey B.A."/>
        </authorList>
    </citation>
    <scope>NUCLEOTIDE SEQUENCE [LARGE SCALE GENOMIC DNA]</scope>
    <source>
        <strain evidence="4">zdho120</strain>
    </source>
</reference>
<protein>
    <recommendedName>
        <fullName evidence="2">Reverse transcriptase domain-containing protein</fullName>
    </recommendedName>
</protein>
<dbReference type="PANTHER" id="PTHR33064">
    <property type="entry name" value="POL PROTEIN"/>
    <property type="match status" value="1"/>
</dbReference>
<dbReference type="Pfam" id="PF00078">
    <property type="entry name" value="RVT_1"/>
    <property type="match status" value="1"/>
</dbReference>
<organism evidence="3 4">
    <name type="scientific">Phytophthora megakarya</name>
    <dbReference type="NCBI Taxonomy" id="4795"/>
    <lineage>
        <taxon>Eukaryota</taxon>
        <taxon>Sar</taxon>
        <taxon>Stramenopiles</taxon>
        <taxon>Oomycota</taxon>
        <taxon>Peronosporomycetes</taxon>
        <taxon>Peronosporales</taxon>
        <taxon>Peronosporaceae</taxon>
        <taxon>Phytophthora</taxon>
    </lineage>
</organism>
<evidence type="ECO:0000313" key="3">
    <source>
        <dbReference type="EMBL" id="OWZ04471.1"/>
    </source>
</evidence>